<dbReference type="EMBL" id="BMTX01000032">
    <property type="protein sequence ID" value="GGS74502.1"/>
    <property type="molecule type" value="Genomic_DNA"/>
</dbReference>
<gene>
    <name evidence="1" type="ORF">GCM10010285_61480</name>
</gene>
<dbReference type="SUPFAM" id="SSF88723">
    <property type="entry name" value="PIN domain-like"/>
    <property type="match status" value="1"/>
</dbReference>
<dbReference type="Gene3D" id="3.40.50.1010">
    <property type="entry name" value="5'-nuclease"/>
    <property type="match status" value="1"/>
</dbReference>
<protein>
    <recommendedName>
        <fullName evidence="3">PIN domain-containing protein</fullName>
    </recommendedName>
</protein>
<dbReference type="Proteomes" id="UP000597853">
    <property type="component" value="Unassembled WGS sequence"/>
</dbReference>
<comment type="caution">
    <text evidence="1">The sequence shown here is derived from an EMBL/GenBank/DDBJ whole genome shotgun (WGS) entry which is preliminary data.</text>
</comment>
<dbReference type="InterPro" id="IPR029060">
    <property type="entry name" value="PIN-like_dom_sf"/>
</dbReference>
<keyword evidence="2" id="KW-1185">Reference proteome</keyword>
<evidence type="ECO:0000313" key="1">
    <source>
        <dbReference type="EMBL" id="GGS74502.1"/>
    </source>
</evidence>
<reference evidence="2" key="1">
    <citation type="journal article" date="2019" name="Int. J. Syst. Evol. Microbiol.">
        <title>The Global Catalogue of Microorganisms (GCM) 10K type strain sequencing project: providing services to taxonomists for standard genome sequencing and annotation.</title>
        <authorList>
            <consortium name="The Broad Institute Genomics Platform"/>
            <consortium name="The Broad Institute Genome Sequencing Center for Infectious Disease"/>
            <person name="Wu L."/>
            <person name="Ma J."/>
        </authorList>
    </citation>
    <scope>NUCLEOTIDE SEQUENCE [LARGE SCALE GENOMIC DNA]</scope>
    <source>
        <strain evidence="2">JCM 4416</strain>
    </source>
</reference>
<name>A0ABQ2TM42_STREZ</name>
<proteinExistence type="predicted"/>
<evidence type="ECO:0008006" key="3">
    <source>
        <dbReference type="Google" id="ProtNLM"/>
    </source>
</evidence>
<organism evidence="1 2">
    <name type="scientific">Streptomyces pseudogriseolus</name>
    <name type="common">Streptomyces gancidicus</name>
    <name type="synonym">Streptomyces rubiginosus</name>
    <dbReference type="NCBI Taxonomy" id="36817"/>
    <lineage>
        <taxon>Bacteria</taxon>
        <taxon>Bacillati</taxon>
        <taxon>Actinomycetota</taxon>
        <taxon>Actinomycetes</taxon>
        <taxon>Kitasatosporales</taxon>
        <taxon>Streptomycetaceae</taxon>
        <taxon>Streptomyces</taxon>
        <taxon>Streptomyces pseudogriseolus group</taxon>
    </lineage>
</organism>
<sequence>MVSKRLKARVQAGGTLVLDAQGLSLYVDGDDGMRARIKSAEQNGRRVTLSALTPLEVRRTGQQGKRLTFLLSRLDTRTVDDSVLETAGRLLDATGLDGHECLVDAVVVATAALCTPPVRLVTSDRSHIPKLCAAALDLPGQPSIGVITV</sequence>
<evidence type="ECO:0000313" key="2">
    <source>
        <dbReference type="Proteomes" id="UP000597853"/>
    </source>
</evidence>
<accession>A0ABQ2TM42</accession>